<protein>
    <submittedName>
        <fullName evidence="3">Outer membrane lipid asymmetry maintenance protein MlaD</fullName>
    </submittedName>
</protein>
<accession>A0ABQ1IHZ5</accession>
<gene>
    <name evidence="3" type="ORF">GCM10011505_21760</name>
</gene>
<dbReference type="Proteomes" id="UP000603352">
    <property type="component" value="Unassembled WGS sequence"/>
</dbReference>
<reference evidence="4" key="1">
    <citation type="journal article" date="2019" name="Int. J. Syst. Evol. Microbiol.">
        <title>The Global Catalogue of Microorganisms (GCM) 10K type strain sequencing project: providing services to taxonomists for standard genome sequencing and annotation.</title>
        <authorList>
            <consortium name="The Broad Institute Genomics Platform"/>
            <consortium name="The Broad Institute Genome Sequencing Center for Infectious Disease"/>
            <person name="Wu L."/>
            <person name="Ma J."/>
        </authorList>
    </citation>
    <scope>NUCLEOTIDE SEQUENCE [LARGE SCALE GENOMIC DNA]</scope>
    <source>
        <strain evidence="4">CGMCC 1.10188</strain>
    </source>
</reference>
<dbReference type="InterPro" id="IPR003399">
    <property type="entry name" value="Mce/MlaD"/>
</dbReference>
<proteinExistence type="predicted"/>
<comment type="caution">
    <text evidence="3">The sequence shown here is derived from an EMBL/GenBank/DDBJ whole genome shotgun (WGS) entry which is preliminary data.</text>
</comment>
<evidence type="ECO:0000256" key="1">
    <source>
        <dbReference type="SAM" id="MobiDB-lite"/>
    </source>
</evidence>
<dbReference type="PANTHER" id="PTHR33371">
    <property type="entry name" value="INTERMEMBRANE PHOSPHOLIPID TRANSPORT SYSTEM BINDING PROTEIN MLAD-RELATED"/>
    <property type="match status" value="1"/>
</dbReference>
<dbReference type="EMBL" id="BMDZ01000022">
    <property type="protein sequence ID" value="GGB39873.1"/>
    <property type="molecule type" value="Genomic_DNA"/>
</dbReference>
<keyword evidence="4" id="KW-1185">Reference proteome</keyword>
<dbReference type="NCBIfam" id="TIGR04430">
    <property type="entry name" value="OM_asym_MlaD"/>
    <property type="match status" value="1"/>
</dbReference>
<dbReference type="Pfam" id="PF02470">
    <property type="entry name" value="MlaD"/>
    <property type="match status" value="1"/>
</dbReference>
<dbReference type="InterPro" id="IPR052336">
    <property type="entry name" value="MlaD_Phospholipid_Transporter"/>
</dbReference>
<organism evidence="3 4">
    <name type="scientific">Tistrella bauzanensis</name>
    <dbReference type="NCBI Taxonomy" id="657419"/>
    <lineage>
        <taxon>Bacteria</taxon>
        <taxon>Pseudomonadati</taxon>
        <taxon>Pseudomonadota</taxon>
        <taxon>Alphaproteobacteria</taxon>
        <taxon>Geminicoccales</taxon>
        <taxon>Geminicoccaceae</taxon>
        <taxon>Tistrella</taxon>
    </lineage>
</organism>
<evidence type="ECO:0000313" key="3">
    <source>
        <dbReference type="EMBL" id="GGB39873.1"/>
    </source>
</evidence>
<feature type="domain" description="Mce/MlaD" evidence="2">
    <location>
        <begin position="37"/>
        <end position="114"/>
    </location>
</feature>
<dbReference type="RefSeq" id="WP_188577696.1">
    <property type="nucleotide sequence ID" value="NZ_BMDZ01000022.1"/>
</dbReference>
<name>A0ABQ1IHZ5_9PROT</name>
<dbReference type="PANTHER" id="PTHR33371:SF4">
    <property type="entry name" value="INTERMEMBRANE PHOSPHOLIPID TRANSPORT SYSTEM BINDING PROTEIN MLAD"/>
    <property type="match status" value="1"/>
</dbReference>
<sequence length="177" mass="17800">MQRSVVETLLGAAVIAIAVGFAVQAYTGAGRGGSGGGYAITAAFDSVDGIVAGSEVRIGGIKVGSVTDQRLNPETYRAELTLAINPQIKLPADSSAEIASSGLLGDKYVSVVPGGDDRMLNPGQAITYTQSSISLESLIGRYMFSSGGNEAEGEGEKAGGADAGGAAPATKRDPFAE</sequence>
<evidence type="ECO:0000259" key="2">
    <source>
        <dbReference type="Pfam" id="PF02470"/>
    </source>
</evidence>
<feature type="region of interest" description="Disordered" evidence="1">
    <location>
        <begin position="146"/>
        <end position="177"/>
    </location>
</feature>
<dbReference type="InterPro" id="IPR030970">
    <property type="entry name" value="ABC_MlaD"/>
</dbReference>
<evidence type="ECO:0000313" key="4">
    <source>
        <dbReference type="Proteomes" id="UP000603352"/>
    </source>
</evidence>